<accession>A0A5J4W5P5</accession>
<dbReference type="Proteomes" id="UP000324800">
    <property type="component" value="Unassembled WGS sequence"/>
</dbReference>
<dbReference type="EMBL" id="SNRW01003287">
    <property type="protein sequence ID" value="KAA6390244.1"/>
    <property type="molecule type" value="Genomic_DNA"/>
</dbReference>
<keyword evidence="1" id="KW-1133">Transmembrane helix</keyword>
<evidence type="ECO:0000313" key="2">
    <source>
        <dbReference type="EMBL" id="KAA6390244.1"/>
    </source>
</evidence>
<evidence type="ECO:0000313" key="3">
    <source>
        <dbReference type="Proteomes" id="UP000324800"/>
    </source>
</evidence>
<dbReference type="AlphaFoldDB" id="A0A5J4W5P5"/>
<name>A0A5J4W5P5_9EUKA</name>
<organism evidence="2 3">
    <name type="scientific">Streblomastix strix</name>
    <dbReference type="NCBI Taxonomy" id="222440"/>
    <lineage>
        <taxon>Eukaryota</taxon>
        <taxon>Metamonada</taxon>
        <taxon>Preaxostyla</taxon>
        <taxon>Oxymonadida</taxon>
        <taxon>Streblomastigidae</taxon>
        <taxon>Streblomastix</taxon>
    </lineage>
</organism>
<comment type="caution">
    <text evidence="2">The sequence shown here is derived from an EMBL/GenBank/DDBJ whole genome shotgun (WGS) entry which is preliminary data.</text>
</comment>
<keyword evidence="1" id="KW-0472">Membrane</keyword>
<protein>
    <submittedName>
        <fullName evidence="2">Uncharacterized protein</fullName>
    </submittedName>
</protein>
<proteinExistence type="predicted"/>
<keyword evidence="1" id="KW-0812">Transmembrane</keyword>
<gene>
    <name evidence="2" type="ORF">EZS28_014229</name>
</gene>
<evidence type="ECO:0000256" key="1">
    <source>
        <dbReference type="SAM" id="Phobius"/>
    </source>
</evidence>
<reference evidence="2 3" key="1">
    <citation type="submission" date="2019-03" db="EMBL/GenBank/DDBJ databases">
        <title>Single cell metagenomics reveals metabolic interactions within the superorganism composed of flagellate Streblomastix strix and complex community of Bacteroidetes bacteria on its surface.</title>
        <authorList>
            <person name="Treitli S.C."/>
            <person name="Kolisko M."/>
            <person name="Husnik F."/>
            <person name="Keeling P."/>
            <person name="Hampl V."/>
        </authorList>
    </citation>
    <scope>NUCLEOTIDE SEQUENCE [LARGE SCALE GENOMIC DNA]</scope>
    <source>
        <strain evidence="2">ST1C</strain>
    </source>
</reference>
<feature type="transmembrane region" description="Helical" evidence="1">
    <location>
        <begin position="166"/>
        <end position="183"/>
    </location>
</feature>
<sequence length="184" mass="20929">MSLVERTKVEDAKFLAVASYEIEFNSLMTIDAPYSDYFVCAVIIQAFSTNLHGLLGFKVKATAETNITPRRFYKSDSATVKQLLFRFGVVQIQEGLIIGWESSKWTYSDKRTDKYSFRTLAIDSTTTKFEGRVIVAESDELIDYLIRPNDPFCVSEKEDQTRIVRAAFYLIVVALILPALNLIL</sequence>